<dbReference type="SMART" id="SM00020">
    <property type="entry name" value="Tryp_SPc"/>
    <property type="match status" value="1"/>
</dbReference>
<dbReference type="InterPro" id="IPR050850">
    <property type="entry name" value="Peptidase_S1_Elastase_sf"/>
</dbReference>
<gene>
    <name evidence="2" type="ORF">DSTB1V02_LOCUS1430</name>
</gene>
<dbReference type="OrthoDB" id="9448935at2759"/>
<reference evidence="2" key="1">
    <citation type="submission" date="2020-11" db="EMBL/GenBank/DDBJ databases">
        <authorList>
            <person name="Tran Van P."/>
        </authorList>
    </citation>
    <scope>NUCLEOTIDE SEQUENCE</scope>
</reference>
<protein>
    <recommendedName>
        <fullName evidence="1">Peptidase S1 domain-containing protein</fullName>
    </recommendedName>
</protein>
<dbReference type="EMBL" id="CAJPEV010000136">
    <property type="protein sequence ID" value="CAG0881161.1"/>
    <property type="molecule type" value="Genomic_DNA"/>
</dbReference>
<sequence length="194" mass="20834">MKKGNVNDFLVSLGQWDLKATDAGEKIFAVEKALAHPNYTGDVSDGFDVGLLRLSSSIAFDRYIQPICVPRGDTEKGIKCQNAVVYGWGRLSTDGEIPSTLRKAEMTVTSQSKCKLKGIITDKQDRFVCAKGAGNDNSAICLGDSGGPLATVYNGVYYLTGVVSYLKKSCGLKGVPDVFSRTSAYAEWISANAK</sequence>
<dbReference type="InterPro" id="IPR043504">
    <property type="entry name" value="Peptidase_S1_PA_chymotrypsin"/>
</dbReference>
<evidence type="ECO:0000313" key="2">
    <source>
        <dbReference type="EMBL" id="CAD7241439.1"/>
    </source>
</evidence>
<dbReference type="AlphaFoldDB" id="A0A7R8X002"/>
<organism evidence="2">
    <name type="scientific">Darwinula stevensoni</name>
    <dbReference type="NCBI Taxonomy" id="69355"/>
    <lineage>
        <taxon>Eukaryota</taxon>
        <taxon>Metazoa</taxon>
        <taxon>Ecdysozoa</taxon>
        <taxon>Arthropoda</taxon>
        <taxon>Crustacea</taxon>
        <taxon>Oligostraca</taxon>
        <taxon>Ostracoda</taxon>
        <taxon>Podocopa</taxon>
        <taxon>Podocopida</taxon>
        <taxon>Darwinulocopina</taxon>
        <taxon>Darwinuloidea</taxon>
        <taxon>Darwinulidae</taxon>
        <taxon>Darwinula</taxon>
    </lineage>
</organism>
<dbReference type="PANTHER" id="PTHR24257:SF17">
    <property type="match status" value="1"/>
</dbReference>
<keyword evidence="3" id="KW-1185">Reference proteome</keyword>
<dbReference type="SUPFAM" id="SSF50494">
    <property type="entry name" value="Trypsin-like serine proteases"/>
    <property type="match status" value="1"/>
</dbReference>
<dbReference type="Pfam" id="PF00089">
    <property type="entry name" value="Trypsin"/>
    <property type="match status" value="1"/>
</dbReference>
<dbReference type="Gene3D" id="2.40.10.10">
    <property type="entry name" value="Trypsin-like serine proteases"/>
    <property type="match status" value="2"/>
</dbReference>
<proteinExistence type="predicted"/>
<evidence type="ECO:0000259" key="1">
    <source>
        <dbReference type="PROSITE" id="PS50240"/>
    </source>
</evidence>
<dbReference type="Proteomes" id="UP000677054">
    <property type="component" value="Unassembled WGS sequence"/>
</dbReference>
<dbReference type="PANTHER" id="PTHR24257">
    <property type="entry name" value="CHYMOTRYPSIN-LIKE ELASTASE FAMILY MEMBER"/>
    <property type="match status" value="1"/>
</dbReference>
<accession>A0A7R8X002</accession>
<dbReference type="PROSITE" id="PS50240">
    <property type="entry name" value="TRYPSIN_DOM"/>
    <property type="match status" value="1"/>
</dbReference>
<dbReference type="GO" id="GO:0006508">
    <property type="term" value="P:proteolysis"/>
    <property type="evidence" value="ECO:0007669"/>
    <property type="project" value="InterPro"/>
</dbReference>
<dbReference type="GO" id="GO:0005615">
    <property type="term" value="C:extracellular space"/>
    <property type="evidence" value="ECO:0007669"/>
    <property type="project" value="TreeGrafter"/>
</dbReference>
<dbReference type="InterPro" id="IPR009003">
    <property type="entry name" value="Peptidase_S1_PA"/>
</dbReference>
<evidence type="ECO:0000313" key="3">
    <source>
        <dbReference type="Proteomes" id="UP000677054"/>
    </source>
</evidence>
<dbReference type="InterPro" id="IPR033116">
    <property type="entry name" value="TRYPSIN_SER"/>
</dbReference>
<dbReference type="CDD" id="cd00190">
    <property type="entry name" value="Tryp_SPc"/>
    <property type="match status" value="1"/>
</dbReference>
<name>A0A7R8X002_9CRUS</name>
<dbReference type="PROSITE" id="PS00135">
    <property type="entry name" value="TRYPSIN_SER"/>
    <property type="match status" value="1"/>
</dbReference>
<feature type="domain" description="Peptidase S1" evidence="1">
    <location>
        <begin position="1"/>
        <end position="194"/>
    </location>
</feature>
<dbReference type="EMBL" id="LR899653">
    <property type="protein sequence ID" value="CAD7241439.1"/>
    <property type="molecule type" value="Genomic_DNA"/>
</dbReference>
<dbReference type="GO" id="GO:0004252">
    <property type="term" value="F:serine-type endopeptidase activity"/>
    <property type="evidence" value="ECO:0007669"/>
    <property type="project" value="InterPro"/>
</dbReference>
<dbReference type="InterPro" id="IPR001254">
    <property type="entry name" value="Trypsin_dom"/>
</dbReference>